<evidence type="ECO:0000256" key="6">
    <source>
        <dbReference type="ARBA" id="ARBA00022801"/>
    </source>
</evidence>
<evidence type="ECO:0000259" key="15">
    <source>
        <dbReference type="Pfam" id="PF12705"/>
    </source>
</evidence>
<dbReference type="Gene3D" id="3.40.50.300">
    <property type="entry name" value="P-loop containing nucleotide triphosphate hydrolases"/>
    <property type="match status" value="3"/>
</dbReference>
<comment type="cofactor">
    <cofactor evidence="14">
        <name>Mg(2+)</name>
        <dbReference type="ChEBI" id="CHEBI:18420"/>
    </cofactor>
</comment>
<keyword evidence="1 14" id="KW-0004">4Fe-4S</keyword>
<dbReference type="AlphaFoldDB" id="A0A2A7MBR7"/>
<evidence type="ECO:0000256" key="9">
    <source>
        <dbReference type="ARBA" id="ARBA00022840"/>
    </source>
</evidence>
<dbReference type="GO" id="GO:0008409">
    <property type="term" value="F:5'-3' exonuclease activity"/>
    <property type="evidence" value="ECO:0007669"/>
    <property type="project" value="UniProtKB-UniRule"/>
</dbReference>
<keyword evidence="8 14" id="KW-0269">Exonuclease</keyword>
<dbReference type="SUPFAM" id="SSF52540">
    <property type="entry name" value="P-loop containing nucleoside triphosphate hydrolases"/>
    <property type="match status" value="2"/>
</dbReference>
<dbReference type="PANTHER" id="PTHR30591:SF1">
    <property type="entry name" value="RECBCD ENZYME SUBUNIT RECC"/>
    <property type="match status" value="1"/>
</dbReference>
<accession>A0A2A7MBR7</accession>
<keyword evidence="3 14" id="KW-0479">Metal-binding</keyword>
<dbReference type="GO" id="GO:0046872">
    <property type="term" value="F:metal ion binding"/>
    <property type="evidence" value="ECO:0007669"/>
    <property type="project" value="UniProtKB-KW"/>
</dbReference>
<dbReference type="InterPro" id="IPR011604">
    <property type="entry name" value="PDDEXK-like_dom_sf"/>
</dbReference>
<comment type="subunit">
    <text evidence="14">Heterodimer of AddA and AddB.</text>
</comment>
<sequence>MSIRFIYGRAGTGKSRFCIDEIKKKLQLDENRKLILIVPDQYTFTTENNVLREIGEAAFLKVQVLSFKKMASIVFEECGGRIKKIINESGKKMLIHKVLNENIDSLEYFKRISREQGFNEIISEVISEFKKYNVDIDELKCIYQKIDNSELIIKIRELVSIFEAFNDKINEGYIDGEDELSLLYNKLQDCTLYNESEVWIDEFTTFTPQQLDIIKLLAKRCKRINITLTMESLDNIKSKEFTDVFIPIHNTENRILKLMQENNIPYDKPINLNENEKTYRFFNSPQLEHIEKYFFSYPFKEYGGVDNDRVVLYKANNIYDEIDRVARNIVNLVRIKNYRFKDISVVCRNIDDYEKIISVIFKDYNIPYFLDKKIQLVSNPLIIVITSAFEIYLKNWSYESVFKYLKSGLIGIKNQYIDLLENFVLEYGIKGHKWNSEYLLTDPYFREMMNTDQNLIMISEIMDEVRKPLLNFHNKIRGKNKVKDICKAIYEFLVELEAFEKIDKWIEDFDQNLQEDKVKEYSQVESIVINTLDQAVNVLGEEKLEANEFFKILDSGFNNEEIGVIPVALDQVTIGDVARIKGRDVKALCIVGINDGVLPAVKKDEGILSDKDREILNEYGIQLSSTTRKKIFEEQFLVYTALTISSEYLMLSYPMADFEGKSLRPSIIISRIKKIFPDLNEESFINDLSINEDKLNRIVSPIPTFNDLILTVRRDFEKEEIEEYWPEVYKWFANNEEYKEKMDNIFKGLEYSNIGDKVSKNKLKELYKNDNGKLMFSVSRLEKYAGCPFSYFIMYGLKAKNRKVYEFAPPDLGSFVHEVLDTFTNRVKKDGILWSDLDNDKCKEIVTNIIDKRLEEESNSILNSSKRYKYLAKRFKRVIAKSVSVISEQIGKGEFEVFKTEFKFGDYNTGEAVTLDLDNNERVYLQGRIDRIDTLDLDGNTYIRVIDYKTGAKKFDLNEVYYGLQIQLLVYLDALIRNSKYILEKQAKPGAILYFKVDDPIIKSKKELTTEEIEVEVLEALKLKGLVLKDARVVRAMDKDIDGYSLVIPAAFKKDGDFKSNSDVVTEEEFDLLREYVNKKMKELCEEMLSGDIKLQPSKDSNKTYCEYCDFESICQFDTDIKDNKYKIIIKRNKEEVLNNIKNEVNK</sequence>
<evidence type="ECO:0000256" key="3">
    <source>
        <dbReference type="ARBA" id="ARBA00022723"/>
    </source>
</evidence>
<dbReference type="GO" id="GO:0005524">
    <property type="term" value="F:ATP binding"/>
    <property type="evidence" value="ECO:0007669"/>
    <property type="project" value="UniProtKB-UniRule"/>
</dbReference>
<dbReference type="GO" id="GO:0004386">
    <property type="term" value="F:helicase activity"/>
    <property type="evidence" value="ECO:0007669"/>
    <property type="project" value="UniProtKB-KW"/>
</dbReference>
<keyword evidence="12 14" id="KW-0238">DNA-binding</keyword>
<dbReference type="InterPro" id="IPR027417">
    <property type="entry name" value="P-loop_NTPase"/>
</dbReference>
<keyword evidence="13 14" id="KW-0234">DNA repair</keyword>
<reference evidence="17 18" key="1">
    <citation type="submission" date="2017-10" db="EMBL/GenBank/DDBJ databases">
        <title>Effective Description of Clostridium neonatale sp. nov. linked to necrotizing enterocolitis in neonates and a clarification of species assignable to the genus Clostridium (Prazmowski 1880) emend. Lawson and Rainey 2016.</title>
        <authorList>
            <person name="Bernard K."/>
            <person name="Burdz T."/>
            <person name="Wiebe D."/>
            <person name="Balcewich B."/>
            <person name="Alfa M."/>
            <person name="Bernier A.-M."/>
        </authorList>
    </citation>
    <scope>NUCLEOTIDE SEQUENCE [LARGE SCALE GENOMIC DNA]</scope>
    <source>
        <strain evidence="17 18">LCDC99A005</strain>
    </source>
</reference>
<evidence type="ECO:0000256" key="10">
    <source>
        <dbReference type="ARBA" id="ARBA00023004"/>
    </source>
</evidence>
<evidence type="ECO:0000256" key="14">
    <source>
        <dbReference type="HAMAP-Rule" id="MF_01452"/>
    </source>
</evidence>
<keyword evidence="5 14" id="KW-0227">DNA damage</keyword>
<dbReference type="InterPro" id="IPR011335">
    <property type="entry name" value="Restrct_endonuc-II-like"/>
</dbReference>
<dbReference type="SUPFAM" id="SSF52980">
    <property type="entry name" value="Restriction endonuclease-like"/>
    <property type="match status" value="1"/>
</dbReference>
<dbReference type="OrthoDB" id="9758506at2"/>
<feature type="binding site" evidence="14">
    <location>
        <position position="787"/>
    </location>
    <ligand>
        <name>[4Fe-4S] cluster</name>
        <dbReference type="ChEBI" id="CHEBI:49883"/>
    </ligand>
</feature>
<name>A0A2A7MBR7_9CLOT</name>
<dbReference type="InterPro" id="IPR038726">
    <property type="entry name" value="PDDEXK_AddAB-type"/>
</dbReference>
<dbReference type="STRING" id="137838.GCA_001458595_00211"/>
<keyword evidence="10 14" id="KW-0408">Iron</keyword>
<dbReference type="GO" id="GO:0051539">
    <property type="term" value="F:4 iron, 4 sulfur cluster binding"/>
    <property type="evidence" value="ECO:0007669"/>
    <property type="project" value="UniProtKB-KW"/>
</dbReference>
<evidence type="ECO:0000256" key="7">
    <source>
        <dbReference type="ARBA" id="ARBA00022806"/>
    </source>
</evidence>
<evidence type="ECO:0000313" key="17">
    <source>
        <dbReference type="EMBL" id="PEG29029.1"/>
    </source>
</evidence>
<dbReference type="PANTHER" id="PTHR30591">
    <property type="entry name" value="RECBCD ENZYME SUBUNIT RECC"/>
    <property type="match status" value="1"/>
</dbReference>
<dbReference type="InterPro" id="IPR049035">
    <property type="entry name" value="ADDB_N"/>
</dbReference>
<gene>
    <name evidence="14 17" type="primary">addB</name>
    <name evidence="17" type="ORF">CQ394_20505</name>
</gene>
<protein>
    <recommendedName>
        <fullName evidence="14">ATP-dependent helicase/deoxyribonuclease subunit B</fullName>
        <ecNumber evidence="14">3.1.-.-</ecNumber>
    </recommendedName>
    <alternativeName>
        <fullName evidence="14">ATP-dependent helicase/nuclease subunit AddB</fullName>
    </alternativeName>
</protein>
<evidence type="ECO:0000256" key="2">
    <source>
        <dbReference type="ARBA" id="ARBA00022722"/>
    </source>
</evidence>
<dbReference type="Pfam" id="PF21445">
    <property type="entry name" value="ADDB_N"/>
    <property type="match status" value="1"/>
</dbReference>
<dbReference type="GO" id="GO:0003690">
    <property type="term" value="F:double-stranded DNA binding"/>
    <property type="evidence" value="ECO:0007669"/>
    <property type="project" value="UniProtKB-UniRule"/>
</dbReference>
<dbReference type="RefSeq" id="WP_058293218.1">
    <property type="nucleotide sequence ID" value="NZ_CAMRXG010000078.1"/>
</dbReference>
<keyword evidence="9 14" id="KW-0067">ATP-binding</keyword>
<dbReference type="Gene3D" id="3.90.320.10">
    <property type="match status" value="1"/>
</dbReference>
<comment type="miscellaneous">
    <text evidence="14">Despite having conserved helicase domains, this subunit does not have helicase activity.</text>
</comment>
<dbReference type="EMBL" id="PDCJ01000006">
    <property type="protein sequence ID" value="PEG29029.1"/>
    <property type="molecule type" value="Genomic_DNA"/>
</dbReference>
<dbReference type="Pfam" id="PF12705">
    <property type="entry name" value="PDDEXK_1"/>
    <property type="match status" value="1"/>
</dbReference>
<dbReference type="HAMAP" id="MF_01452">
    <property type="entry name" value="AddB_type1"/>
    <property type="match status" value="1"/>
</dbReference>
<evidence type="ECO:0000256" key="12">
    <source>
        <dbReference type="ARBA" id="ARBA00023125"/>
    </source>
</evidence>
<comment type="caution">
    <text evidence="17">The sequence shown here is derived from an EMBL/GenBank/DDBJ whole genome shotgun (WGS) entry which is preliminary data.</text>
</comment>
<dbReference type="GO" id="GO:0000724">
    <property type="term" value="P:double-strand break repair via homologous recombination"/>
    <property type="evidence" value="ECO:0007669"/>
    <property type="project" value="UniProtKB-UniRule"/>
</dbReference>
<keyword evidence="6 14" id="KW-0378">Hydrolase</keyword>
<dbReference type="InterPro" id="IPR014140">
    <property type="entry name" value="DNA_helicase_suAddB"/>
</dbReference>
<dbReference type="EC" id="3.1.-.-" evidence="14"/>
<feature type="domain" description="ATP-dependent helicase/deoxyribonuclease subunit B N-terminal" evidence="16">
    <location>
        <begin position="5"/>
        <end position="291"/>
    </location>
</feature>
<feature type="domain" description="PD-(D/E)XK endonuclease-like" evidence="15">
    <location>
        <begin position="776"/>
        <end position="1116"/>
    </location>
</feature>
<keyword evidence="11 14" id="KW-0411">Iron-sulfur</keyword>
<dbReference type="Proteomes" id="UP000220840">
    <property type="component" value="Unassembled WGS sequence"/>
</dbReference>
<evidence type="ECO:0000256" key="1">
    <source>
        <dbReference type="ARBA" id="ARBA00022485"/>
    </source>
</evidence>
<proteinExistence type="inferred from homology"/>
<dbReference type="NCBIfam" id="TIGR02773">
    <property type="entry name" value="addB_Gpos"/>
    <property type="match status" value="1"/>
</dbReference>
<comment type="function">
    <text evidence="14">The heterodimer acts as both an ATP-dependent DNA helicase and an ATP-dependent, dual-direction single-stranded exonuclease. Recognizes the chi site generating a DNA molecule suitable for the initiation of homologous recombination. The AddB subunit has 5' -&gt; 3' nuclease activity but not helicase activity.</text>
</comment>
<evidence type="ECO:0000256" key="8">
    <source>
        <dbReference type="ARBA" id="ARBA00022839"/>
    </source>
</evidence>
<keyword evidence="4 14" id="KW-0547">Nucleotide-binding</keyword>
<evidence type="ECO:0000256" key="4">
    <source>
        <dbReference type="ARBA" id="ARBA00022741"/>
    </source>
</evidence>
<keyword evidence="2 14" id="KW-0540">Nuclease</keyword>
<comment type="cofactor">
    <cofactor evidence="14">
        <name>[4Fe-4S] cluster</name>
        <dbReference type="ChEBI" id="CHEBI:49883"/>
    </cofactor>
    <text evidence="14">Binds 1 [4Fe-4S] cluster.</text>
</comment>
<comment type="similarity">
    <text evidence="14">Belongs to the helicase family. AddB/RexB type 1 subfamily.</text>
</comment>
<feature type="binding site" evidence="14">
    <location>
        <position position="1109"/>
    </location>
    <ligand>
        <name>[4Fe-4S] cluster</name>
        <dbReference type="ChEBI" id="CHEBI:49883"/>
    </ligand>
</feature>
<keyword evidence="18" id="KW-1185">Reference proteome</keyword>
<keyword evidence="7 14" id="KW-0347">Helicase</keyword>
<evidence type="ECO:0000256" key="11">
    <source>
        <dbReference type="ARBA" id="ARBA00023014"/>
    </source>
</evidence>
<evidence type="ECO:0000313" key="18">
    <source>
        <dbReference type="Proteomes" id="UP000220840"/>
    </source>
</evidence>
<feature type="binding site" evidence="14">
    <location>
        <position position="1106"/>
    </location>
    <ligand>
        <name>[4Fe-4S] cluster</name>
        <dbReference type="ChEBI" id="CHEBI:49883"/>
    </ligand>
</feature>
<organism evidence="17 18">
    <name type="scientific">Clostridium neonatale</name>
    <dbReference type="NCBI Taxonomy" id="137838"/>
    <lineage>
        <taxon>Bacteria</taxon>
        <taxon>Bacillati</taxon>
        <taxon>Bacillota</taxon>
        <taxon>Clostridia</taxon>
        <taxon>Eubacteriales</taxon>
        <taxon>Clostridiaceae</taxon>
        <taxon>Clostridium</taxon>
    </lineage>
</organism>
<feature type="binding site" evidence="14">
    <location>
        <position position="1115"/>
    </location>
    <ligand>
        <name>[4Fe-4S] cluster</name>
        <dbReference type="ChEBI" id="CHEBI:49883"/>
    </ligand>
</feature>
<evidence type="ECO:0000256" key="5">
    <source>
        <dbReference type="ARBA" id="ARBA00022763"/>
    </source>
</evidence>
<evidence type="ECO:0000259" key="16">
    <source>
        <dbReference type="Pfam" id="PF21445"/>
    </source>
</evidence>
<dbReference type="Gene3D" id="6.10.140.1030">
    <property type="match status" value="1"/>
</dbReference>
<evidence type="ECO:0000256" key="13">
    <source>
        <dbReference type="ARBA" id="ARBA00023204"/>
    </source>
</evidence>